<gene>
    <name evidence="2" type="ORF">DPM12_03080</name>
</gene>
<comment type="caution">
    <text evidence="2">The sequence shown here is derived from an EMBL/GenBank/DDBJ whole genome shotgun (WGS) entry which is preliminary data.</text>
</comment>
<dbReference type="EMBL" id="QMIG01000002">
    <property type="protein sequence ID" value="RAW17852.1"/>
    <property type="molecule type" value="Genomic_DNA"/>
</dbReference>
<reference evidence="2 3" key="1">
    <citation type="submission" date="2018-06" db="EMBL/GenBank/DDBJ databases">
        <title>Phytoactinopolyspora halophila sp. nov., a novel halophilic actinomycete isolated from a saline soil in China.</title>
        <authorList>
            <person name="Tang S.-K."/>
        </authorList>
    </citation>
    <scope>NUCLEOTIDE SEQUENCE [LARGE SCALE GENOMIC DNA]</scope>
    <source>
        <strain evidence="2 3">YIM 96934</strain>
    </source>
</reference>
<dbReference type="Proteomes" id="UP000250462">
    <property type="component" value="Unassembled WGS sequence"/>
</dbReference>
<organism evidence="2 3">
    <name type="scientific">Phytoactinopolyspora halophila</name>
    <dbReference type="NCBI Taxonomy" id="1981511"/>
    <lineage>
        <taxon>Bacteria</taxon>
        <taxon>Bacillati</taxon>
        <taxon>Actinomycetota</taxon>
        <taxon>Actinomycetes</taxon>
        <taxon>Jiangellales</taxon>
        <taxon>Jiangellaceae</taxon>
        <taxon>Phytoactinopolyspora</taxon>
    </lineage>
</organism>
<keyword evidence="3" id="KW-1185">Reference proteome</keyword>
<sequence length="197" mass="22068">MTNDSDGTLEPEDKEAELLQAARTALNTFRAHGEQHLWPTTDKHGNPLPRLDVDNPRTTTDDPLLRVGYALLPQLPGDWEVAILHVTVAADEVRTFATVKDRGRPPLEGRLHYPGVSAELAEACVALRRATYEPDGRGVWYNANIRLERNGAIAALYDFVNPPFGCWGPNEVELARRDQELYPRDPQQLPVWHPSCS</sequence>
<evidence type="ECO:0000313" key="3">
    <source>
        <dbReference type="Proteomes" id="UP000250462"/>
    </source>
</evidence>
<feature type="region of interest" description="Disordered" evidence="1">
    <location>
        <begin position="37"/>
        <end position="59"/>
    </location>
</feature>
<protein>
    <submittedName>
        <fullName evidence="2">Uncharacterized protein</fullName>
    </submittedName>
</protein>
<evidence type="ECO:0000256" key="1">
    <source>
        <dbReference type="SAM" id="MobiDB-lite"/>
    </source>
</evidence>
<dbReference type="OrthoDB" id="6957847at2"/>
<name>A0A329R2X5_9ACTN</name>
<dbReference type="RefSeq" id="WP_112256811.1">
    <property type="nucleotide sequence ID" value="NZ_QMIG01000002.1"/>
</dbReference>
<accession>A0A329R2X5</accession>
<dbReference type="InterPro" id="IPR036170">
    <property type="entry name" value="YezG-like_sf"/>
</dbReference>
<proteinExistence type="predicted"/>
<dbReference type="SUPFAM" id="SSF160424">
    <property type="entry name" value="BH3703-like"/>
    <property type="match status" value="1"/>
</dbReference>
<dbReference type="AlphaFoldDB" id="A0A329R2X5"/>
<evidence type="ECO:0000313" key="2">
    <source>
        <dbReference type="EMBL" id="RAW17852.1"/>
    </source>
</evidence>